<protein>
    <submittedName>
        <fullName evidence="1">Uncharacterized protein</fullName>
    </submittedName>
</protein>
<dbReference type="KEGG" id="mai:MICA_1931"/>
<dbReference type="EMBL" id="CP002382">
    <property type="protein sequence ID" value="AEP10240.1"/>
    <property type="molecule type" value="Genomic_DNA"/>
</dbReference>
<accession>G2KNJ5</accession>
<dbReference type="HOGENOM" id="CLU_097503_0_0_5"/>
<keyword evidence="2" id="KW-1185">Reference proteome</keyword>
<dbReference type="Proteomes" id="UP000009286">
    <property type="component" value="Chromosome"/>
</dbReference>
<proteinExistence type="predicted"/>
<dbReference type="OrthoDB" id="5476657at2"/>
<evidence type="ECO:0000313" key="1">
    <source>
        <dbReference type="EMBL" id="AEP10240.1"/>
    </source>
</evidence>
<dbReference type="STRING" id="856793.MICA_1931"/>
<dbReference type="AlphaFoldDB" id="G2KNJ5"/>
<organism evidence="1 2">
    <name type="scientific">Micavibrio aeruginosavorus (strain ARL-13)</name>
    <dbReference type="NCBI Taxonomy" id="856793"/>
    <lineage>
        <taxon>Bacteria</taxon>
        <taxon>Pseudomonadati</taxon>
        <taxon>Bdellovibrionota</taxon>
        <taxon>Bdellovibrionia</taxon>
        <taxon>Bdellovibrionales</taxon>
        <taxon>Pseudobdellovibrionaceae</taxon>
        <taxon>Micavibrio</taxon>
    </lineage>
</organism>
<dbReference type="RefSeq" id="WP_014103463.1">
    <property type="nucleotide sequence ID" value="NC_016026.1"/>
</dbReference>
<sequence length="245" mass="25663">MTTTMIENKRSGERGNVLFLILIAVALFAALSYAVTQSTRSGSGDASGETNLISSAQLTQYPAGIRTSIVRMIIAGAQVEDLLFNPPSDFASIAGEENYGVFHPQGGGSVFTNASADMLEAGADGRWYFNMQAEITNVGINGAGGNDLIAFLPGMSRNVCRKINDELGIVATGGNDANGDAIPTGPNYIPTGAQEGGNTNYMNEGYTAPGSAAVTIGLDFTGQPFGCYDANNSGDYVYYHVLVER</sequence>
<gene>
    <name evidence="1" type="ordered locus">MICA_1931</name>
</gene>
<reference evidence="1 2" key="1">
    <citation type="journal article" date="2011" name="BMC Genomics">
        <title>Genomic insights into an obligate epibiotic bacterial predator: Micavibrio aeruginosavorus ARL-13.</title>
        <authorList>
            <person name="Wang Z."/>
            <person name="Kadouri D."/>
            <person name="Wu M."/>
        </authorList>
    </citation>
    <scope>NUCLEOTIDE SEQUENCE [LARGE SCALE GENOMIC DNA]</scope>
    <source>
        <strain evidence="1 2">ARL-13</strain>
    </source>
</reference>
<evidence type="ECO:0000313" key="2">
    <source>
        <dbReference type="Proteomes" id="UP000009286"/>
    </source>
</evidence>
<name>G2KNJ5_MICAA</name>